<evidence type="ECO:0000256" key="9">
    <source>
        <dbReference type="ARBA" id="ARBA00023136"/>
    </source>
</evidence>
<keyword evidence="14" id="KW-1185">Reference proteome</keyword>
<evidence type="ECO:0000256" key="3">
    <source>
        <dbReference type="ARBA" id="ARBA00022516"/>
    </source>
</evidence>
<gene>
    <name evidence="13" type="ORF">H0235_010151</name>
</gene>
<dbReference type="GO" id="GO:0006636">
    <property type="term" value="P:unsaturated fatty acid biosynthetic process"/>
    <property type="evidence" value="ECO:0007669"/>
    <property type="project" value="TreeGrafter"/>
</dbReference>
<evidence type="ECO:0000256" key="11">
    <source>
        <dbReference type="RuleBase" id="RU000581"/>
    </source>
</evidence>
<evidence type="ECO:0000256" key="10">
    <source>
        <dbReference type="ARBA" id="ARBA00023160"/>
    </source>
</evidence>
<evidence type="ECO:0000313" key="13">
    <source>
        <dbReference type="EMBL" id="KAF7419854.1"/>
    </source>
</evidence>
<evidence type="ECO:0000256" key="6">
    <source>
        <dbReference type="ARBA" id="ARBA00022989"/>
    </source>
</evidence>
<keyword evidence="10 11" id="KW-0275">Fatty acid biosynthesis</keyword>
<keyword evidence="6 12" id="KW-1133">Transmembrane helix</keyword>
<comment type="subcellular location">
    <subcellularLocation>
        <location evidence="1">Membrane</location>
        <topology evidence="1">Multi-pass membrane protein</topology>
    </subcellularLocation>
</comment>
<evidence type="ECO:0000256" key="5">
    <source>
        <dbReference type="ARBA" id="ARBA00022832"/>
    </source>
</evidence>
<evidence type="ECO:0000256" key="4">
    <source>
        <dbReference type="ARBA" id="ARBA00022692"/>
    </source>
</evidence>
<sequence length="115" mass="13010">MAPNITSSPTGVLFEGENIEDQPVEINKEKEIYKRRIVWRNVAIFSGLHIGAIYGVYLALTSAKLLTTLFAFILYQCSGIGITAGAHRLWAHRSYKAKWQLRLILIIFNTIAFQV</sequence>
<evidence type="ECO:0000256" key="1">
    <source>
        <dbReference type="ARBA" id="ARBA00004141"/>
    </source>
</evidence>
<dbReference type="GO" id="GO:0005506">
    <property type="term" value="F:iron ion binding"/>
    <property type="evidence" value="ECO:0007669"/>
    <property type="project" value="TreeGrafter"/>
</dbReference>
<keyword evidence="9 12" id="KW-0472">Membrane</keyword>
<keyword evidence="3 11" id="KW-0444">Lipid biosynthesis</keyword>
<dbReference type="EMBL" id="JACSDY010000009">
    <property type="protein sequence ID" value="KAF7419854.1"/>
    <property type="molecule type" value="Genomic_DNA"/>
</dbReference>
<name>A0A834NWM3_VESPE</name>
<dbReference type="PRINTS" id="PR00075">
    <property type="entry name" value="FACDDSATRASE"/>
</dbReference>
<dbReference type="PANTHER" id="PTHR11351:SF31">
    <property type="entry name" value="DESATURASE 1, ISOFORM A-RELATED"/>
    <property type="match status" value="1"/>
</dbReference>
<accession>A0A834NWM3</accession>
<comment type="cofactor">
    <cofactor evidence="11">
        <name>Fe(2+)</name>
        <dbReference type="ChEBI" id="CHEBI:29033"/>
    </cofactor>
</comment>
<feature type="transmembrane region" description="Helical" evidence="12">
    <location>
        <begin position="37"/>
        <end position="57"/>
    </location>
</feature>
<comment type="similarity">
    <text evidence="2 11">Belongs to the fatty acid desaturase type 1 family.</text>
</comment>
<reference evidence="13" key="1">
    <citation type="journal article" date="2020" name="G3 (Bethesda)">
        <title>High-Quality Assemblies for Three Invasive Social Wasps from the &lt;i&gt;Vespula&lt;/i&gt; Genus.</title>
        <authorList>
            <person name="Harrop T.W.R."/>
            <person name="Guhlin J."/>
            <person name="McLaughlin G.M."/>
            <person name="Permina E."/>
            <person name="Stockwell P."/>
            <person name="Gilligan J."/>
            <person name="Le Lec M.F."/>
            <person name="Gruber M.A.M."/>
            <person name="Quinn O."/>
            <person name="Lovegrove M."/>
            <person name="Duncan E.J."/>
            <person name="Remnant E.J."/>
            <person name="Van Eeckhoven J."/>
            <person name="Graham B."/>
            <person name="Knapp R.A."/>
            <person name="Langford K.W."/>
            <person name="Kronenberg Z."/>
            <person name="Press M.O."/>
            <person name="Eacker S.M."/>
            <person name="Wilson-Rankin E.E."/>
            <person name="Purcell J."/>
            <person name="Lester P.J."/>
            <person name="Dearden P.K."/>
        </authorList>
    </citation>
    <scope>NUCLEOTIDE SEQUENCE</scope>
    <source>
        <strain evidence="13">Volc-1</strain>
    </source>
</reference>
<feature type="transmembrane region" description="Helical" evidence="12">
    <location>
        <begin position="69"/>
        <end position="90"/>
    </location>
</feature>
<dbReference type="AlphaFoldDB" id="A0A834NWM3"/>
<organism evidence="13 14">
    <name type="scientific">Vespula pensylvanica</name>
    <name type="common">Western yellow jacket</name>
    <name type="synonym">Wasp</name>
    <dbReference type="NCBI Taxonomy" id="30213"/>
    <lineage>
        <taxon>Eukaryota</taxon>
        <taxon>Metazoa</taxon>
        <taxon>Ecdysozoa</taxon>
        <taxon>Arthropoda</taxon>
        <taxon>Hexapoda</taxon>
        <taxon>Insecta</taxon>
        <taxon>Pterygota</taxon>
        <taxon>Neoptera</taxon>
        <taxon>Endopterygota</taxon>
        <taxon>Hymenoptera</taxon>
        <taxon>Apocrita</taxon>
        <taxon>Aculeata</taxon>
        <taxon>Vespoidea</taxon>
        <taxon>Vespidae</taxon>
        <taxon>Vespinae</taxon>
        <taxon>Vespula</taxon>
    </lineage>
</organism>
<evidence type="ECO:0000256" key="12">
    <source>
        <dbReference type="SAM" id="Phobius"/>
    </source>
</evidence>
<dbReference type="InterPro" id="IPR015876">
    <property type="entry name" value="Acyl-CoA_DS"/>
</dbReference>
<comment type="caution">
    <text evidence="13">The sequence shown here is derived from an EMBL/GenBank/DDBJ whole genome shotgun (WGS) entry which is preliminary data.</text>
</comment>
<dbReference type="Proteomes" id="UP000600918">
    <property type="component" value="Unassembled WGS sequence"/>
</dbReference>
<proteinExistence type="inferred from homology"/>
<evidence type="ECO:0000256" key="8">
    <source>
        <dbReference type="ARBA" id="ARBA00023098"/>
    </source>
</evidence>
<dbReference type="PANTHER" id="PTHR11351">
    <property type="entry name" value="ACYL-COA DESATURASE"/>
    <property type="match status" value="1"/>
</dbReference>
<protein>
    <submittedName>
        <fullName evidence="13">Uncharacterized protein</fullName>
    </submittedName>
</protein>
<evidence type="ECO:0000313" key="14">
    <source>
        <dbReference type="Proteomes" id="UP000600918"/>
    </source>
</evidence>
<comment type="domain">
    <text evidence="11">The histidine box domains are involved in binding the catalytic metal ions.</text>
</comment>
<dbReference type="GO" id="GO:0004768">
    <property type="term" value="F:stearoyl-CoA 9-desaturase activity"/>
    <property type="evidence" value="ECO:0007669"/>
    <property type="project" value="TreeGrafter"/>
</dbReference>
<evidence type="ECO:0000256" key="2">
    <source>
        <dbReference type="ARBA" id="ARBA00009295"/>
    </source>
</evidence>
<keyword evidence="7 11" id="KW-0560">Oxidoreductase</keyword>
<keyword evidence="5" id="KW-0276">Fatty acid metabolism</keyword>
<keyword evidence="4 11" id="KW-0812">Transmembrane</keyword>
<dbReference type="GO" id="GO:0005789">
    <property type="term" value="C:endoplasmic reticulum membrane"/>
    <property type="evidence" value="ECO:0007669"/>
    <property type="project" value="TreeGrafter"/>
</dbReference>
<evidence type="ECO:0000256" key="7">
    <source>
        <dbReference type="ARBA" id="ARBA00023002"/>
    </source>
</evidence>
<keyword evidence="8" id="KW-0443">Lipid metabolism</keyword>